<accession>A0A1F5S3Z0</accession>
<dbReference type="Pfam" id="PF02646">
    <property type="entry name" value="RmuC"/>
    <property type="match status" value="1"/>
</dbReference>
<dbReference type="PANTHER" id="PTHR30563">
    <property type="entry name" value="DNA RECOMBINATION PROTEIN RMUC"/>
    <property type="match status" value="1"/>
</dbReference>
<organism evidence="5 6">
    <name type="scientific">Candidatus Falkowbacteria bacterium RIFOXYA2_FULL_38_12</name>
    <dbReference type="NCBI Taxonomy" id="1797993"/>
    <lineage>
        <taxon>Bacteria</taxon>
        <taxon>Candidatus Falkowiibacteriota</taxon>
    </lineage>
</organism>
<gene>
    <name evidence="5" type="ORF">A2257_00400</name>
</gene>
<evidence type="ECO:0008006" key="7">
    <source>
        <dbReference type="Google" id="ProtNLM"/>
    </source>
</evidence>
<name>A0A1F5S3Z0_9BACT</name>
<comment type="caution">
    <text evidence="5">The sequence shown here is derived from an EMBL/GenBank/DDBJ whole genome shotgun (WGS) entry which is preliminary data.</text>
</comment>
<dbReference type="EMBL" id="MFGA01000006">
    <property type="protein sequence ID" value="OGF21404.1"/>
    <property type="molecule type" value="Genomic_DNA"/>
</dbReference>
<evidence type="ECO:0000256" key="2">
    <source>
        <dbReference type="ARBA" id="ARBA00009840"/>
    </source>
</evidence>
<evidence type="ECO:0000256" key="3">
    <source>
        <dbReference type="ARBA" id="ARBA00023054"/>
    </source>
</evidence>
<dbReference type="InterPro" id="IPR003798">
    <property type="entry name" value="DNA_recombination_RmuC"/>
</dbReference>
<evidence type="ECO:0000313" key="5">
    <source>
        <dbReference type="EMBL" id="OGF21404.1"/>
    </source>
</evidence>
<reference evidence="5 6" key="1">
    <citation type="journal article" date="2016" name="Nat. Commun.">
        <title>Thousands of microbial genomes shed light on interconnected biogeochemical processes in an aquifer system.</title>
        <authorList>
            <person name="Anantharaman K."/>
            <person name="Brown C.T."/>
            <person name="Hug L.A."/>
            <person name="Sharon I."/>
            <person name="Castelle C.J."/>
            <person name="Probst A.J."/>
            <person name="Thomas B.C."/>
            <person name="Singh A."/>
            <person name="Wilkins M.J."/>
            <person name="Karaoz U."/>
            <person name="Brodie E.L."/>
            <person name="Williams K.H."/>
            <person name="Hubbard S.S."/>
            <person name="Banfield J.F."/>
        </authorList>
    </citation>
    <scope>NUCLEOTIDE SEQUENCE [LARGE SCALE GENOMIC DNA]</scope>
</reference>
<comment type="function">
    <text evidence="1">Involved in DNA recombination.</text>
</comment>
<keyword evidence="4" id="KW-0233">DNA recombination</keyword>
<evidence type="ECO:0000256" key="1">
    <source>
        <dbReference type="ARBA" id="ARBA00003416"/>
    </source>
</evidence>
<protein>
    <recommendedName>
        <fullName evidence="7">DNA recombination protein RmuC</fullName>
    </recommendedName>
</protein>
<comment type="similarity">
    <text evidence="2">Belongs to the RmuC family.</text>
</comment>
<sequence length="350" mass="40283">MNLFLGIAFVLILACLGAIFYLVSQKFKEFKEEQKDNQAMLLLQNQMNELTKNIETRLNSTQQTFSEQFGAHNKVMQGVTEKLTEVREANKQVIKFAEQLQDLEDILKNPKQRGILGEYYLENVLKNVLPPGSYEMQYKFNDGTIVDAVIFVKDKVIPIDSKFSLENYNKVVNERDLLERERLEKLFKQDLKNRIDETSKYIKPTERTMDFALMFIPSEGIFYDLLINKVGVAKVNARDLIEYAFNDKHVIITSPTSFLAYLQTILQGLRALQIEEKAKEIGEKMIELNKHLLAYEGYLKKLGGSIGTVVNTYNFAYKEFKKVDKDVMKITGGKSTVEPEVLEKPMDLGI</sequence>
<dbReference type="PANTHER" id="PTHR30563:SF0">
    <property type="entry name" value="DNA RECOMBINATION PROTEIN RMUC"/>
    <property type="match status" value="1"/>
</dbReference>
<evidence type="ECO:0000256" key="4">
    <source>
        <dbReference type="ARBA" id="ARBA00023172"/>
    </source>
</evidence>
<dbReference type="GO" id="GO:0006310">
    <property type="term" value="P:DNA recombination"/>
    <property type="evidence" value="ECO:0007669"/>
    <property type="project" value="UniProtKB-KW"/>
</dbReference>
<keyword evidence="3" id="KW-0175">Coiled coil</keyword>
<dbReference type="Proteomes" id="UP000177407">
    <property type="component" value="Unassembled WGS sequence"/>
</dbReference>
<proteinExistence type="inferred from homology"/>
<evidence type="ECO:0000313" key="6">
    <source>
        <dbReference type="Proteomes" id="UP000177407"/>
    </source>
</evidence>
<dbReference type="AlphaFoldDB" id="A0A1F5S3Z0"/>